<evidence type="ECO:0000256" key="10">
    <source>
        <dbReference type="PROSITE-ProRule" id="PRU10141"/>
    </source>
</evidence>
<dbReference type="ExpressionAtlas" id="A0A3L6F8Y6">
    <property type="expression patterns" value="baseline and differential"/>
</dbReference>
<dbReference type="InterPro" id="IPR000719">
    <property type="entry name" value="Prot_kinase_dom"/>
</dbReference>
<evidence type="ECO:0000256" key="2">
    <source>
        <dbReference type="ARBA" id="ARBA00012406"/>
    </source>
</evidence>
<evidence type="ECO:0000256" key="5">
    <source>
        <dbReference type="ARBA" id="ARBA00022741"/>
    </source>
</evidence>
<evidence type="ECO:0000256" key="7">
    <source>
        <dbReference type="ARBA" id="ARBA00022840"/>
    </source>
</evidence>
<dbReference type="InterPro" id="IPR050538">
    <property type="entry name" value="MAP_kinase_kinase_kinase"/>
</dbReference>
<dbReference type="Gene3D" id="3.30.200.20">
    <property type="entry name" value="Phosphorylase Kinase, domain 1"/>
    <property type="match status" value="1"/>
</dbReference>
<dbReference type="SMART" id="SM00220">
    <property type="entry name" value="S_TKc"/>
    <property type="match status" value="1"/>
</dbReference>
<evidence type="ECO:0000256" key="1">
    <source>
        <dbReference type="ARBA" id="ARBA00006529"/>
    </source>
</evidence>
<keyword evidence="7 10" id="KW-0067">ATP-binding</keyword>
<reference evidence="13 14" key="1">
    <citation type="journal article" date="2018" name="Nat. Genet.">
        <title>Extensive intraspecific gene order and gene structural variations between Mo17 and other maize genomes.</title>
        <authorList>
            <person name="Sun S."/>
            <person name="Zhou Y."/>
            <person name="Chen J."/>
            <person name="Shi J."/>
            <person name="Zhao H."/>
            <person name="Zhao H."/>
            <person name="Song W."/>
            <person name="Zhang M."/>
            <person name="Cui Y."/>
            <person name="Dong X."/>
            <person name="Liu H."/>
            <person name="Ma X."/>
            <person name="Jiao Y."/>
            <person name="Wang B."/>
            <person name="Wei X."/>
            <person name="Stein J.C."/>
            <person name="Glaubitz J.C."/>
            <person name="Lu F."/>
            <person name="Yu G."/>
            <person name="Liang C."/>
            <person name="Fengler K."/>
            <person name="Li B."/>
            <person name="Rafalski A."/>
            <person name="Schnable P.S."/>
            <person name="Ware D.H."/>
            <person name="Buckler E.S."/>
            <person name="Lai J."/>
        </authorList>
    </citation>
    <scope>NUCLEOTIDE SEQUENCE [LARGE SCALE GENOMIC DNA]</scope>
    <source>
        <strain evidence="14">cv. Missouri 17</strain>
        <tissue evidence="13">Seedling</tissue>
    </source>
</reference>
<evidence type="ECO:0000256" key="4">
    <source>
        <dbReference type="ARBA" id="ARBA00022679"/>
    </source>
</evidence>
<evidence type="ECO:0000313" key="14">
    <source>
        <dbReference type="Proteomes" id="UP000251960"/>
    </source>
</evidence>
<feature type="compositionally biased region" description="Polar residues" evidence="11">
    <location>
        <begin position="167"/>
        <end position="176"/>
    </location>
</feature>
<dbReference type="AlphaFoldDB" id="A0A3L6F8Y6"/>
<comment type="catalytic activity">
    <reaction evidence="8">
        <text>L-threonyl-[protein] + ATP = O-phospho-L-threonyl-[protein] + ADP + H(+)</text>
        <dbReference type="Rhea" id="RHEA:46608"/>
        <dbReference type="Rhea" id="RHEA-COMP:11060"/>
        <dbReference type="Rhea" id="RHEA-COMP:11605"/>
        <dbReference type="ChEBI" id="CHEBI:15378"/>
        <dbReference type="ChEBI" id="CHEBI:30013"/>
        <dbReference type="ChEBI" id="CHEBI:30616"/>
        <dbReference type="ChEBI" id="CHEBI:61977"/>
        <dbReference type="ChEBI" id="CHEBI:456216"/>
        <dbReference type="EC" id="2.7.11.25"/>
    </reaction>
</comment>
<dbReference type="Pfam" id="PF00069">
    <property type="entry name" value="Pkinase"/>
    <property type="match status" value="1"/>
</dbReference>
<evidence type="ECO:0000256" key="11">
    <source>
        <dbReference type="SAM" id="MobiDB-lite"/>
    </source>
</evidence>
<dbReference type="GO" id="GO:1902065">
    <property type="term" value="P:response to L-glutamate"/>
    <property type="evidence" value="ECO:0007669"/>
    <property type="project" value="UniProtKB-ARBA"/>
</dbReference>
<dbReference type="Proteomes" id="UP000251960">
    <property type="component" value="Chromosome 4"/>
</dbReference>
<dbReference type="GO" id="GO:0005524">
    <property type="term" value="F:ATP binding"/>
    <property type="evidence" value="ECO:0007669"/>
    <property type="project" value="UniProtKB-UniRule"/>
</dbReference>
<dbReference type="Gene3D" id="1.10.510.10">
    <property type="entry name" value="Transferase(Phosphotransferase) domain 1"/>
    <property type="match status" value="1"/>
</dbReference>
<feature type="binding site" evidence="10">
    <location>
        <position position="292"/>
    </location>
    <ligand>
        <name>ATP</name>
        <dbReference type="ChEBI" id="CHEBI:30616"/>
    </ligand>
</feature>
<dbReference type="InterPro" id="IPR011009">
    <property type="entry name" value="Kinase-like_dom_sf"/>
</dbReference>
<feature type="domain" description="Protein kinase" evidence="12">
    <location>
        <begin position="264"/>
        <end position="531"/>
    </location>
</feature>
<keyword evidence="6 13" id="KW-0418">Kinase</keyword>
<sequence length="540" mass="59031">MEAPQRPRPRQRPQLARINAMKHSSYPAEDEGDDDLAPVDLGSEFASQTSFRIRRGGAEVADLFRKLGLKGPEDFTIPPAIYAAGMAHIPNPSRSRRQSLQAPLLPAAGADGMAPAPQGPPDVSARDAALAARLDAAVQGEEQAVLAAKVVQPEPEVAQVSARSYKGSGTESSNRAVQLETGESSRRVIAAAVKEGTAHGVKGKGDVVKVDQLRVERTKAVVVEAPRETTAAVVQAVAESPSQSTEYLISPSPNRRFKRTITSWTKGHHLGSGSFGSVYEAISDDGFFFAVKEVSLVDQGLNGKQRILQLEHEISLLSRLEHENIVQYFGTHKEGGKLYIFLELVSQGSLAALYQKYHLQDSQVSAYTRQILNGLHYLHRRNVLHRRNRDILFFGCHTCDRDIKCANILVDASGLVKLADFGLAKEMSILSQAKSSKGTVYWMAPEVAKAKPHGPPADIWSLGCTVLEMLTGEVPYPDMEWTQALLKIGRGIPPEIPNTLSEDARDFIKKCVQANPNDRPCAAQLFEHPFVQRPLQQYGV</sequence>
<protein>
    <recommendedName>
        <fullName evidence="2">mitogen-activated protein kinase kinase kinase</fullName>
        <ecNumber evidence="2">2.7.11.25</ecNumber>
    </recommendedName>
</protein>
<dbReference type="PROSITE" id="PS50011">
    <property type="entry name" value="PROTEIN_KINASE_DOM"/>
    <property type="match status" value="1"/>
</dbReference>
<dbReference type="InterPro" id="IPR017441">
    <property type="entry name" value="Protein_kinase_ATP_BS"/>
</dbReference>
<name>A0A3L6F8Y6_MAIZE</name>
<keyword evidence="5 10" id="KW-0547">Nucleotide-binding</keyword>
<gene>
    <name evidence="13" type="primary">MEKK1_3</name>
    <name evidence="13" type="ORF">Zm00014a_028033</name>
</gene>
<feature type="region of interest" description="Disordered" evidence="11">
    <location>
        <begin position="162"/>
        <end position="181"/>
    </location>
</feature>
<comment type="catalytic activity">
    <reaction evidence="9">
        <text>L-seryl-[protein] + ATP = O-phospho-L-seryl-[protein] + ADP + H(+)</text>
        <dbReference type="Rhea" id="RHEA:17989"/>
        <dbReference type="Rhea" id="RHEA-COMP:9863"/>
        <dbReference type="Rhea" id="RHEA-COMP:11604"/>
        <dbReference type="ChEBI" id="CHEBI:15378"/>
        <dbReference type="ChEBI" id="CHEBI:29999"/>
        <dbReference type="ChEBI" id="CHEBI:30616"/>
        <dbReference type="ChEBI" id="CHEBI:83421"/>
        <dbReference type="ChEBI" id="CHEBI:456216"/>
        <dbReference type="EC" id="2.7.11.25"/>
    </reaction>
</comment>
<dbReference type="PANTHER" id="PTHR48016:SF57">
    <property type="entry name" value="MAP KINASE SUPERFAMILY PROTEIN-RELATED"/>
    <property type="match status" value="1"/>
</dbReference>
<dbReference type="PROSITE" id="PS00107">
    <property type="entry name" value="PROTEIN_KINASE_ATP"/>
    <property type="match status" value="1"/>
</dbReference>
<dbReference type="PANTHER" id="PTHR48016">
    <property type="entry name" value="MAP KINASE KINASE KINASE SSK2-RELATED-RELATED"/>
    <property type="match status" value="1"/>
</dbReference>
<proteinExistence type="inferred from homology"/>
<keyword evidence="3" id="KW-0723">Serine/threonine-protein kinase</keyword>
<evidence type="ECO:0000259" key="12">
    <source>
        <dbReference type="PROSITE" id="PS50011"/>
    </source>
</evidence>
<dbReference type="GO" id="GO:0004709">
    <property type="term" value="F:MAP kinase kinase kinase activity"/>
    <property type="evidence" value="ECO:0007669"/>
    <property type="project" value="UniProtKB-EC"/>
</dbReference>
<comment type="similarity">
    <text evidence="1">Belongs to the protein kinase superfamily. STE Ser/Thr protein kinase family. MAP kinase kinase kinase subfamily.</text>
</comment>
<keyword evidence="4" id="KW-0808">Transferase</keyword>
<evidence type="ECO:0000256" key="9">
    <source>
        <dbReference type="ARBA" id="ARBA00048329"/>
    </source>
</evidence>
<feature type="region of interest" description="Disordered" evidence="11">
    <location>
        <begin position="1"/>
        <end position="40"/>
    </location>
</feature>
<dbReference type="EMBL" id="NCVQ01000005">
    <property type="protein sequence ID" value="PWZ29569.1"/>
    <property type="molecule type" value="Genomic_DNA"/>
</dbReference>
<dbReference type="FunFam" id="1.10.510.10:FF:000359">
    <property type="entry name" value="Mitogen-activated protein kinase 1, putative, expressed"/>
    <property type="match status" value="1"/>
</dbReference>
<comment type="caution">
    <text evidence="13">The sequence shown here is derived from an EMBL/GenBank/DDBJ whole genome shotgun (WGS) entry which is preliminary data.</text>
</comment>
<dbReference type="SUPFAM" id="SSF56112">
    <property type="entry name" value="Protein kinase-like (PK-like)"/>
    <property type="match status" value="1"/>
</dbReference>
<evidence type="ECO:0000313" key="13">
    <source>
        <dbReference type="EMBL" id="PWZ29569.1"/>
    </source>
</evidence>
<feature type="compositionally biased region" description="Acidic residues" evidence="11">
    <location>
        <begin position="28"/>
        <end position="37"/>
    </location>
</feature>
<dbReference type="EC" id="2.7.11.25" evidence="2"/>
<accession>A0A3L6F8Y6</accession>
<evidence type="ECO:0000256" key="8">
    <source>
        <dbReference type="ARBA" id="ARBA00047559"/>
    </source>
</evidence>
<evidence type="ECO:0000256" key="6">
    <source>
        <dbReference type="ARBA" id="ARBA00022777"/>
    </source>
</evidence>
<evidence type="ECO:0000256" key="3">
    <source>
        <dbReference type="ARBA" id="ARBA00022527"/>
    </source>
</evidence>
<organism evidence="13 14">
    <name type="scientific">Zea mays</name>
    <name type="common">Maize</name>
    <dbReference type="NCBI Taxonomy" id="4577"/>
    <lineage>
        <taxon>Eukaryota</taxon>
        <taxon>Viridiplantae</taxon>
        <taxon>Streptophyta</taxon>
        <taxon>Embryophyta</taxon>
        <taxon>Tracheophyta</taxon>
        <taxon>Spermatophyta</taxon>
        <taxon>Magnoliopsida</taxon>
        <taxon>Liliopsida</taxon>
        <taxon>Poales</taxon>
        <taxon>Poaceae</taxon>
        <taxon>PACMAD clade</taxon>
        <taxon>Panicoideae</taxon>
        <taxon>Andropogonodae</taxon>
        <taxon>Andropogoneae</taxon>
        <taxon>Tripsacinae</taxon>
        <taxon>Zea</taxon>
    </lineage>
</organism>